<dbReference type="Gene3D" id="2.70.98.70">
    <property type="match status" value="1"/>
</dbReference>
<dbReference type="Pfam" id="PF07940">
    <property type="entry name" value="Hepar_II_III_C"/>
    <property type="match status" value="1"/>
</dbReference>
<feature type="domain" description="Heparinase II/III-like C-terminal" evidence="1">
    <location>
        <begin position="12"/>
        <end position="194"/>
    </location>
</feature>
<dbReference type="EMBL" id="UOEN01000088">
    <property type="protein sequence ID" value="VAW12224.1"/>
    <property type="molecule type" value="Genomic_DNA"/>
</dbReference>
<sequence length="301" mass="34933">EPSGVSILFKNSPNFLYNHSHRDANSFLIWYKEDLALDSGIYDRYDSEHWWNYYTRSIAHNTVLIKDPNEVFKRFGKKLVNDGGQRYLYKKNYQPFNVQDLESGDFSVGDNQVLVNSEDYLYIVGDATKSYSSQKCEVFKRHFIILKNIDGWSKPVVIIYDDIVSTDKTFKKTWVMHLAGKPYLKGSVVTTLNGGAKLRLYVIGAEKYDFKFIGGLQGEEYKVDGQFFKPKDQDLSQRSGWRVEISPKKDERQAKFLNVLVVSDRKEEAMPLIEETKKGFRISNWLIKIENDAVTLQKIKS</sequence>
<reference evidence="2" key="1">
    <citation type="submission" date="2018-06" db="EMBL/GenBank/DDBJ databases">
        <authorList>
            <person name="Zhirakovskaya E."/>
        </authorList>
    </citation>
    <scope>NUCLEOTIDE SEQUENCE</scope>
</reference>
<protein>
    <recommendedName>
        <fullName evidence="1">Heparinase II/III-like C-terminal domain-containing protein</fullName>
    </recommendedName>
</protein>
<name>A0A3B0TUF2_9ZZZZ</name>
<dbReference type="GO" id="GO:0016829">
    <property type="term" value="F:lyase activity"/>
    <property type="evidence" value="ECO:0007669"/>
    <property type="project" value="InterPro"/>
</dbReference>
<dbReference type="InterPro" id="IPR012480">
    <property type="entry name" value="Hepar_II_III_C"/>
</dbReference>
<organism evidence="2">
    <name type="scientific">hydrothermal vent metagenome</name>
    <dbReference type="NCBI Taxonomy" id="652676"/>
    <lineage>
        <taxon>unclassified sequences</taxon>
        <taxon>metagenomes</taxon>
        <taxon>ecological metagenomes</taxon>
    </lineage>
</organism>
<evidence type="ECO:0000313" key="2">
    <source>
        <dbReference type="EMBL" id="VAW12224.1"/>
    </source>
</evidence>
<proteinExistence type="predicted"/>
<evidence type="ECO:0000259" key="1">
    <source>
        <dbReference type="Pfam" id="PF07940"/>
    </source>
</evidence>
<gene>
    <name evidence="2" type="ORF">MNBD_BACTEROID05-896</name>
</gene>
<dbReference type="AlphaFoldDB" id="A0A3B0TUF2"/>
<feature type="non-terminal residue" evidence="2">
    <location>
        <position position="1"/>
    </location>
</feature>
<accession>A0A3B0TUF2</accession>